<name>W0FQF0_9BACT</name>
<dbReference type="GO" id="GO:0009279">
    <property type="term" value="C:cell outer membrane"/>
    <property type="evidence" value="ECO:0007669"/>
    <property type="project" value="UniProtKB-SubCell"/>
</dbReference>
<organism evidence="8">
    <name type="scientific">uncultured bacterium Contig196</name>
    <dbReference type="NCBI Taxonomy" id="1393527"/>
    <lineage>
        <taxon>Bacteria</taxon>
        <taxon>environmental samples</taxon>
    </lineage>
</organism>
<comment type="subcellular location">
    <subcellularLocation>
        <location evidence="1">Cell outer membrane</location>
    </subcellularLocation>
</comment>
<dbReference type="SUPFAM" id="SSF48452">
    <property type="entry name" value="TPR-like"/>
    <property type="match status" value="1"/>
</dbReference>
<proteinExistence type="inferred from homology"/>
<evidence type="ECO:0000256" key="2">
    <source>
        <dbReference type="ARBA" id="ARBA00006275"/>
    </source>
</evidence>
<evidence type="ECO:0000256" key="5">
    <source>
        <dbReference type="ARBA" id="ARBA00023237"/>
    </source>
</evidence>
<keyword evidence="4" id="KW-0472">Membrane</keyword>
<dbReference type="Gene3D" id="1.25.40.390">
    <property type="match status" value="1"/>
</dbReference>
<keyword evidence="5" id="KW-0998">Cell outer membrane</keyword>
<dbReference type="EMBL" id="KC246824">
    <property type="protein sequence ID" value="AHF25225.1"/>
    <property type="molecule type" value="Genomic_DNA"/>
</dbReference>
<dbReference type="InterPro" id="IPR033985">
    <property type="entry name" value="SusD-like_N"/>
</dbReference>
<evidence type="ECO:0000256" key="1">
    <source>
        <dbReference type="ARBA" id="ARBA00004442"/>
    </source>
</evidence>
<feature type="domain" description="RagB/SusD" evidence="6">
    <location>
        <begin position="245"/>
        <end position="566"/>
    </location>
</feature>
<evidence type="ECO:0000313" key="8">
    <source>
        <dbReference type="EMBL" id="AHF25225.1"/>
    </source>
</evidence>
<evidence type="ECO:0000256" key="4">
    <source>
        <dbReference type="ARBA" id="ARBA00023136"/>
    </source>
</evidence>
<dbReference type="Pfam" id="PF07980">
    <property type="entry name" value="SusD_RagB"/>
    <property type="match status" value="1"/>
</dbReference>
<evidence type="ECO:0000256" key="3">
    <source>
        <dbReference type="ARBA" id="ARBA00022729"/>
    </source>
</evidence>
<dbReference type="InterPro" id="IPR011990">
    <property type="entry name" value="TPR-like_helical_dom_sf"/>
</dbReference>
<evidence type="ECO:0000259" key="6">
    <source>
        <dbReference type="Pfam" id="PF07980"/>
    </source>
</evidence>
<feature type="domain" description="SusD-like N-terminal" evidence="7">
    <location>
        <begin position="125"/>
        <end position="218"/>
    </location>
</feature>
<protein>
    <submittedName>
        <fullName evidence="8">RagB/SusD domain-containing protein</fullName>
    </submittedName>
</protein>
<dbReference type="InterPro" id="IPR012944">
    <property type="entry name" value="SusD_RagB_dom"/>
</dbReference>
<accession>W0FQF0</accession>
<reference evidence="8" key="1">
    <citation type="journal article" date="2013" name="PLoS ONE">
        <title>Metagenomic insights into the carbohydrate-active enzymes carried by the microorganisms adhering to solid digesta in the rumen of cows.</title>
        <authorList>
            <person name="Wang L."/>
            <person name="Hatem A."/>
            <person name="Catalyurek U.V."/>
            <person name="Morrison M."/>
            <person name="Yu Z."/>
        </authorList>
    </citation>
    <scope>NUCLEOTIDE SEQUENCE</scope>
</reference>
<sequence>MKTNKIKIFLAAAFIGMGMTSCEDFLDRPTEDNYVAGGYYKTDAECIAAVDYLYNSPWYDFQRGFFAFDVMAGNIYMSDGGDYTAFLRFGLTSNNQHIRNMSYSLWAVNGHSNVVRHYIEGGGASEAVKNQTMGECLLWKAMAYFYLVRTFGDVPIVHDNAAMIGAGNYNDQYKVMKSDVYEYIVMTLERAIDLLPEQCTKGRLDKYCAKGLLAKVYLAKAGVSGTLDNSDLQKAAELAKDVMDNSGRSLEKNYADCFTLEGNNSPENMIAWRWVVSSQWTSQNTLQSDLGMTGMDEYGDCWGEWSGATVDLQDAFGFNVLDAPDTRPDVDTRRRATMMTVGDVVPYLWRDHGGFDYMRFEFDKEYNPAAYGEHRSATGCNLVKHMYGNNADHVTALGTSAARMASSLCTPILRLADVYLILAEAKVLLGQGTDPDALKAFNAVRQRAIPNVAAETSLTFDKVWKERRLELACEGDRWYDFVRLSYYNPERAISELKSQRRNSYWNLNLMFKEYYKTGQWQLVNKDDDGKDQTAAYDDQTPIPNVTINSFTVPFPMEDLTFNPHLKEDAIHVNVRETYSY</sequence>
<dbReference type="PROSITE" id="PS51257">
    <property type="entry name" value="PROKAR_LIPOPROTEIN"/>
    <property type="match status" value="1"/>
</dbReference>
<comment type="similarity">
    <text evidence="2">Belongs to the SusD family.</text>
</comment>
<evidence type="ECO:0000259" key="7">
    <source>
        <dbReference type="Pfam" id="PF14322"/>
    </source>
</evidence>
<keyword evidence="3" id="KW-0732">Signal</keyword>
<dbReference type="AlphaFoldDB" id="W0FQF0"/>
<dbReference type="Pfam" id="PF14322">
    <property type="entry name" value="SusD-like_3"/>
    <property type="match status" value="1"/>
</dbReference>